<accession>A0ABR3WCV3</accession>
<dbReference type="EMBL" id="JAWRVE010000102">
    <property type="protein sequence ID" value="KAL1858933.1"/>
    <property type="molecule type" value="Genomic_DNA"/>
</dbReference>
<dbReference type="Proteomes" id="UP001583177">
    <property type="component" value="Unassembled WGS sequence"/>
</dbReference>
<keyword evidence="2" id="KW-1185">Reference proteome</keyword>
<evidence type="ECO:0000313" key="2">
    <source>
        <dbReference type="Proteomes" id="UP001583177"/>
    </source>
</evidence>
<protein>
    <recommendedName>
        <fullName evidence="3">F-box domain-containing protein</fullName>
    </recommendedName>
</protein>
<gene>
    <name evidence="1" type="ORF">Daus18300_009803</name>
</gene>
<name>A0ABR3WCV3_9PEZI</name>
<reference evidence="1 2" key="1">
    <citation type="journal article" date="2024" name="IMA Fungus">
        <title>IMA Genome - F19 : A genome assembly and annotation guide to empower mycologists, including annotated draft genome sequences of Ceratocystis pirilliformis, Diaporthe australafricana, Fusarium ophioides, Paecilomyces lecythidis, and Sporothrix stenoceras.</title>
        <authorList>
            <person name="Aylward J."/>
            <person name="Wilson A.M."/>
            <person name="Visagie C.M."/>
            <person name="Spraker J."/>
            <person name="Barnes I."/>
            <person name="Buitendag C."/>
            <person name="Ceriani C."/>
            <person name="Del Mar Angel L."/>
            <person name="du Plessis D."/>
            <person name="Fuchs T."/>
            <person name="Gasser K."/>
            <person name="Kramer D."/>
            <person name="Li W."/>
            <person name="Munsamy K."/>
            <person name="Piso A."/>
            <person name="Price J.L."/>
            <person name="Sonnekus B."/>
            <person name="Thomas C."/>
            <person name="van der Nest A."/>
            <person name="van Dijk A."/>
            <person name="van Heerden A."/>
            <person name="van Vuuren N."/>
            <person name="Yilmaz N."/>
            <person name="Duong T.A."/>
            <person name="van der Merwe N.A."/>
            <person name="Wingfield M.J."/>
            <person name="Wingfield B.D."/>
        </authorList>
    </citation>
    <scope>NUCLEOTIDE SEQUENCE [LARGE SCALE GENOMIC DNA]</scope>
    <source>
        <strain evidence="1 2">CMW 18300</strain>
    </source>
</reference>
<proteinExistence type="predicted"/>
<evidence type="ECO:0000313" key="1">
    <source>
        <dbReference type="EMBL" id="KAL1858933.1"/>
    </source>
</evidence>
<comment type="caution">
    <text evidence="1">The sequence shown here is derived from an EMBL/GenBank/DDBJ whole genome shotgun (WGS) entry which is preliminary data.</text>
</comment>
<sequence length="454" mass="50029">MDVLSGELLLAILLELKSISPNKDFFSCLLVCKKWTQTATPLLYGNIALVGSRAVGLFARCFQPSLYGEHVRSVTLKFERDDAEGDNTKELRLVASILPQLGNLSSLSLHTRANPASPDALISLLEALPVSCTSLELDTYHDDVYGLGGNIQPAHLCDSLRAILPRMHHARIRTGIMCGAMFGEGNLPDEAAPCGRPGSKPFVPIHLPHMRSLLVVCARQSLLFRCGAVSTNHMNILWADLSGSAWLSVTTALEQLVQTPGAVRQAGDASICAVGITDYDQDDMVTWKAIVRADVVAKVSWAVPYRMVWHSGIPGSWVVRLPDGRELMTTLQNIEQLAEGEEWVSVSGGVRLPRSVMEDKRAGRPSFAVGCVPEPMPLLKTAEQWRQDNPKKMTYVWRNEAITGEKLVEAEKRMGRDEYLSLQPVLERTPVGWCRGYRNESLERVQASTEVSES</sequence>
<evidence type="ECO:0008006" key="3">
    <source>
        <dbReference type="Google" id="ProtNLM"/>
    </source>
</evidence>
<organism evidence="1 2">
    <name type="scientific">Diaporthe australafricana</name>
    <dbReference type="NCBI Taxonomy" id="127596"/>
    <lineage>
        <taxon>Eukaryota</taxon>
        <taxon>Fungi</taxon>
        <taxon>Dikarya</taxon>
        <taxon>Ascomycota</taxon>
        <taxon>Pezizomycotina</taxon>
        <taxon>Sordariomycetes</taxon>
        <taxon>Sordariomycetidae</taxon>
        <taxon>Diaporthales</taxon>
        <taxon>Diaporthaceae</taxon>
        <taxon>Diaporthe</taxon>
    </lineage>
</organism>